<name>A0ABV0G6D8_9BURK</name>
<evidence type="ECO:0008006" key="4">
    <source>
        <dbReference type="Google" id="ProtNLM"/>
    </source>
</evidence>
<feature type="chain" id="PRO_5047457553" description="Big-1 domain-containing protein" evidence="1">
    <location>
        <begin position="24"/>
        <end position="478"/>
    </location>
</feature>
<proteinExistence type="predicted"/>
<dbReference type="Proteomes" id="UP001495147">
    <property type="component" value="Unassembled WGS sequence"/>
</dbReference>
<gene>
    <name evidence="2" type="ORF">ABDJ85_17630</name>
</gene>
<dbReference type="EMBL" id="JBDPZD010000006">
    <property type="protein sequence ID" value="MEO3693295.1"/>
    <property type="molecule type" value="Genomic_DNA"/>
</dbReference>
<feature type="signal peptide" evidence="1">
    <location>
        <begin position="1"/>
        <end position="23"/>
    </location>
</feature>
<accession>A0ABV0G6D8</accession>
<evidence type="ECO:0000313" key="2">
    <source>
        <dbReference type="EMBL" id="MEO3693295.1"/>
    </source>
</evidence>
<organism evidence="2 3">
    <name type="scientific">Roseateles paludis</name>
    <dbReference type="NCBI Taxonomy" id="3145238"/>
    <lineage>
        <taxon>Bacteria</taxon>
        <taxon>Pseudomonadati</taxon>
        <taxon>Pseudomonadota</taxon>
        <taxon>Betaproteobacteria</taxon>
        <taxon>Burkholderiales</taxon>
        <taxon>Sphaerotilaceae</taxon>
        <taxon>Roseateles</taxon>
    </lineage>
</organism>
<sequence length="478" mass="48728">MKSFTTKALAVAAAAACGSTAFAGSQTATQRNYALEAITNSTAVTLDDIKTQIGVARTPAQDFTVVVKPQGSGSKFNGTCPIPTIEVGSGGTNYAANIAVSLKRASATECAYEVDVTNQTMQANNILLNLSGLVLQNHSLAAEGATESVNVGIWDLGETARIDNSDGLVNVVAKSQRAVTLSAAQDTGTTADVNFNGGNSPLFGFVNQNADTTTVAEANFSLLSNNSLVNATGSAFDVKVHVTKVTFTVTGDQDGLDVANAVVNVNLGGTVVNPTVAAAGNGTSATLTFNTAGTSFANGAPGATGTVVQVKVPTANTKSLGTSRTFGVSAVVDPALANVPDQNLAGNASWWVWGANAIELRTAFFNNDTAGGNLTRFFFQNTGSAAKATAVCHGEPTSWASGATTPTYGSKQTFTLDTGTTAVNASDICTFNNGSKRGSIVFTINSAASKVKGVYQQAVNGTAAGYIPLERPYAGSTY</sequence>
<dbReference type="RefSeq" id="WP_347706106.1">
    <property type="nucleotide sequence ID" value="NZ_JBDPZD010000006.1"/>
</dbReference>
<keyword evidence="3" id="KW-1185">Reference proteome</keyword>
<evidence type="ECO:0000256" key="1">
    <source>
        <dbReference type="SAM" id="SignalP"/>
    </source>
</evidence>
<comment type="caution">
    <text evidence="2">The sequence shown here is derived from an EMBL/GenBank/DDBJ whole genome shotgun (WGS) entry which is preliminary data.</text>
</comment>
<evidence type="ECO:0000313" key="3">
    <source>
        <dbReference type="Proteomes" id="UP001495147"/>
    </source>
</evidence>
<reference evidence="2 3" key="1">
    <citation type="submission" date="2024-05" db="EMBL/GenBank/DDBJ databases">
        <title>Roseateles sp. DJS-2-20 16S ribosomal RNA gene Genome sequencing and assembly.</title>
        <authorList>
            <person name="Woo H."/>
        </authorList>
    </citation>
    <scope>NUCLEOTIDE SEQUENCE [LARGE SCALE GENOMIC DNA]</scope>
    <source>
        <strain evidence="2 3">DJS-2-20</strain>
    </source>
</reference>
<protein>
    <recommendedName>
        <fullName evidence="4">Big-1 domain-containing protein</fullName>
    </recommendedName>
</protein>
<keyword evidence="1" id="KW-0732">Signal</keyword>